<accession>A0A7G5BV13</accession>
<keyword evidence="2" id="KW-1185">Reference proteome</keyword>
<dbReference type="RefSeq" id="WP_182302154.1">
    <property type="nucleotide sequence ID" value="NZ_CP041969.1"/>
</dbReference>
<gene>
    <name evidence="1" type="ORF">FPL14_05940</name>
</gene>
<dbReference type="Pfam" id="PF13704">
    <property type="entry name" value="Glyco_tranf_2_4"/>
    <property type="match status" value="1"/>
</dbReference>
<dbReference type="EMBL" id="CP041969">
    <property type="protein sequence ID" value="QMV40797.1"/>
    <property type="molecule type" value="Genomic_DNA"/>
</dbReference>
<dbReference type="AlphaFoldDB" id="A0A7G5BV13"/>
<proteinExistence type="predicted"/>
<reference evidence="1 2" key="1">
    <citation type="submission" date="2019-07" db="EMBL/GenBank/DDBJ databases">
        <authorList>
            <person name="Kim J.K."/>
            <person name="Cheong H.-M."/>
            <person name="Choi Y."/>
            <person name="Hwang K.J."/>
            <person name="Lee S."/>
            <person name="Choi C."/>
        </authorList>
    </citation>
    <scope>NUCLEOTIDE SEQUENCE [LARGE SCALE GENOMIC DNA]</scope>
    <source>
        <strain evidence="1 2">KS 22</strain>
    </source>
</reference>
<protein>
    <submittedName>
        <fullName evidence="1">Glycosyltransferase family 2 protein</fullName>
    </submittedName>
</protein>
<dbReference type="GO" id="GO:0016740">
    <property type="term" value="F:transferase activity"/>
    <property type="evidence" value="ECO:0007669"/>
    <property type="project" value="UniProtKB-KW"/>
</dbReference>
<organism evidence="1 2">
    <name type="scientific">Cohnella cholangitidis</name>
    <dbReference type="NCBI Taxonomy" id="2598458"/>
    <lineage>
        <taxon>Bacteria</taxon>
        <taxon>Bacillati</taxon>
        <taxon>Bacillota</taxon>
        <taxon>Bacilli</taxon>
        <taxon>Bacillales</taxon>
        <taxon>Paenibacillaceae</taxon>
        <taxon>Cohnella</taxon>
    </lineage>
</organism>
<name>A0A7G5BV13_9BACL</name>
<dbReference type="KEGG" id="cchl:FPL14_05940"/>
<dbReference type="SUPFAM" id="SSF53448">
    <property type="entry name" value="Nucleotide-diphospho-sugar transferases"/>
    <property type="match status" value="1"/>
</dbReference>
<dbReference type="Gene3D" id="3.90.550.10">
    <property type="entry name" value="Spore Coat Polysaccharide Biosynthesis Protein SpsA, Chain A"/>
    <property type="match status" value="1"/>
</dbReference>
<dbReference type="Proteomes" id="UP000515679">
    <property type="component" value="Chromosome"/>
</dbReference>
<sequence length="242" mass="28702">MIVHVYALCWNEEKMLPYFFRHYDNIADRYYIFDNGSTDNSLSILRAHPKVIVDKFTIQGNSFVKSAQKTYDHFWKQSRGIADWVIVCNLDEHLYHPNLRKYLQHCSSHGITMIVPEGYEMVSNRFPKADKRLCKRITYGVRKKRFDKPQIFNPREIEEINFAAGRHTASPAGNVVMPSTRKVLLLHYKYIGLKYLSSRYEEQKTRLRKTDIANRWGSEYLWEESKKAREFEKLKRAAVKVL</sequence>
<keyword evidence="1" id="KW-0808">Transferase</keyword>
<evidence type="ECO:0000313" key="1">
    <source>
        <dbReference type="EMBL" id="QMV40797.1"/>
    </source>
</evidence>
<evidence type="ECO:0000313" key="2">
    <source>
        <dbReference type="Proteomes" id="UP000515679"/>
    </source>
</evidence>
<dbReference type="InterPro" id="IPR029044">
    <property type="entry name" value="Nucleotide-diphossugar_trans"/>
</dbReference>